<organism evidence="1 2">
    <name type="scientific">Pontivivens ytuae</name>
    <dbReference type="NCBI Taxonomy" id="2789856"/>
    <lineage>
        <taxon>Bacteria</taxon>
        <taxon>Pseudomonadati</taxon>
        <taxon>Pseudomonadota</taxon>
        <taxon>Alphaproteobacteria</taxon>
        <taxon>Rhodobacterales</taxon>
        <taxon>Paracoccaceae</taxon>
        <taxon>Pontivivens</taxon>
    </lineage>
</organism>
<dbReference type="EMBL" id="CP064942">
    <property type="protein sequence ID" value="QPH55454.1"/>
    <property type="molecule type" value="Genomic_DNA"/>
</dbReference>
<gene>
    <name evidence="1" type="ORF">I0K15_06885</name>
</gene>
<protein>
    <submittedName>
        <fullName evidence="1">SRPBCC family protein</fullName>
    </submittedName>
</protein>
<dbReference type="KEGG" id="poz:I0K15_06885"/>
<evidence type="ECO:0000313" key="2">
    <source>
        <dbReference type="Proteomes" id="UP000594800"/>
    </source>
</evidence>
<keyword evidence="2" id="KW-1185">Reference proteome</keyword>
<proteinExistence type="predicted"/>
<name>A0A7S9LUG2_9RHOB</name>
<accession>A0A7S9LUG2</accession>
<dbReference type="AlphaFoldDB" id="A0A7S9LUG2"/>
<reference evidence="1 2" key="1">
    <citation type="submission" date="2020-11" db="EMBL/GenBank/DDBJ databases">
        <title>Description of Pontivivens ytuae sp. nov. isolated from deep sea sediment of Mariana Trench.</title>
        <authorList>
            <person name="Wang Z."/>
            <person name="Sun Q.-L."/>
            <person name="Xu X.-D."/>
            <person name="Tang Y.-Z."/>
            <person name="Zhang J."/>
        </authorList>
    </citation>
    <scope>NUCLEOTIDE SEQUENCE [LARGE SCALE GENOMIC DNA]</scope>
    <source>
        <strain evidence="1 2">MT2928</strain>
    </source>
</reference>
<evidence type="ECO:0000313" key="1">
    <source>
        <dbReference type="EMBL" id="QPH55454.1"/>
    </source>
</evidence>
<dbReference type="RefSeq" id="WP_196104653.1">
    <property type="nucleotide sequence ID" value="NZ_CP064942.1"/>
</dbReference>
<dbReference type="Proteomes" id="UP000594800">
    <property type="component" value="Chromosome"/>
</dbReference>
<sequence>MAIRVEIEATYDGDADAIFAAALDFREMQEAMRGLAVYEGLPDADVEEGRTYKVDVTIWRVLRNRGHRMHVARLDRAARVIRSREGGGAIRRWDHTLSVQPDGDRVRWSDHVIIDAGWQTWPTSRFAGYVYRRRHRHRQALSITCRYLPA</sequence>
<dbReference type="SUPFAM" id="SSF55961">
    <property type="entry name" value="Bet v1-like"/>
    <property type="match status" value="1"/>
</dbReference>